<organism evidence="2 3">
    <name type="scientific">Thioclava indica</name>
    <dbReference type="NCBI Taxonomy" id="1353528"/>
    <lineage>
        <taxon>Bacteria</taxon>
        <taxon>Pseudomonadati</taxon>
        <taxon>Pseudomonadota</taxon>
        <taxon>Alphaproteobacteria</taxon>
        <taxon>Rhodobacterales</taxon>
        <taxon>Paracoccaceae</taxon>
        <taxon>Thioclava</taxon>
    </lineage>
</organism>
<dbReference type="RefSeq" id="WP_038130899.1">
    <property type="nucleotide sequence ID" value="NZ_AUNB01000029.1"/>
</dbReference>
<evidence type="ECO:0000259" key="1">
    <source>
        <dbReference type="PROSITE" id="PS51384"/>
    </source>
</evidence>
<keyword evidence="3" id="KW-1185">Reference proteome</keyword>
<dbReference type="PRINTS" id="PR00406">
    <property type="entry name" value="CYTB5RDTASE"/>
</dbReference>
<evidence type="ECO:0000313" key="3">
    <source>
        <dbReference type="Proteomes" id="UP000027471"/>
    </source>
</evidence>
<dbReference type="SUPFAM" id="SSF63380">
    <property type="entry name" value="Riboflavin synthase domain-like"/>
    <property type="match status" value="1"/>
</dbReference>
<reference evidence="2 3" key="1">
    <citation type="journal article" date="2015" name="Antonie Van Leeuwenhoek">
        <title>Thioclava indica sp. nov., isolated from surface seawater of the Indian Ocean.</title>
        <authorList>
            <person name="Liu Y."/>
            <person name="Lai Q."/>
            <person name="Du J."/>
            <person name="Xu H."/>
            <person name="Jiang L."/>
            <person name="Shao Z."/>
        </authorList>
    </citation>
    <scope>NUCLEOTIDE SEQUENCE [LARGE SCALE GENOMIC DNA]</scope>
    <source>
        <strain evidence="2 3">DT23-4</strain>
    </source>
</reference>
<feature type="domain" description="FAD-binding FR-type" evidence="1">
    <location>
        <begin position="1"/>
        <end position="101"/>
    </location>
</feature>
<dbReference type="Gene3D" id="3.40.50.80">
    <property type="entry name" value="Nucleotide-binding domain of ferredoxin-NADP reductase (FNR) module"/>
    <property type="match status" value="1"/>
</dbReference>
<dbReference type="OrthoDB" id="9792185at2"/>
<proteinExistence type="predicted"/>
<dbReference type="GO" id="GO:0016491">
    <property type="term" value="F:oxidoreductase activity"/>
    <property type="evidence" value="ECO:0007669"/>
    <property type="project" value="InterPro"/>
</dbReference>
<dbReference type="InterPro" id="IPR017938">
    <property type="entry name" value="Riboflavin_synthase-like_b-brl"/>
</dbReference>
<dbReference type="Pfam" id="PF00175">
    <property type="entry name" value="NAD_binding_1"/>
    <property type="match status" value="1"/>
</dbReference>
<name>A0A074JNQ1_9RHOB</name>
<dbReference type="InterPro" id="IPR001433">
    <property type="entry name" value="OxRdtase_FAD/NAD-bd"/>
</dbReference>
<sequence>MTFDLTLQSRASVTHDTHHLRFERPKDLSCKPGQAVDLTLTRDGWRDEARPFTPVNGSEGDTLDFIIKSYPDHEGVTAQIATLQPGEHVQISDPWGAIHDAGPGTFIAGGAGITPFIAILRARLEREGTLGGSTLIFSNKTEADIILRDEFEAMEGLETIWLVTDQENPGPNVQNEKIDRHFLRNHATTANAPFYICGPDAMVDDIEEMLISFGIGKSDIIREDFS</sequence>
<comment type="caution">
    <text evidence="2">The sequence shown here is derived from an EMBL/GenBank/DDBJ whole genome shotgun (WGS) entry which is preliminary data.</text>
</comment>
<dbReference type="EMBL" id="AUNB01000029">
    <property type="protein sequence ID" value="KEO59241.1"/>
    <property type="molecule type" value="Genomic_DNA"/>
</dbReference>
<protein>
    <recommendedName>
        <fullName evidence="1">FAD-binding FR-type domain-containing protein</fullName>
    </recommendedName>
</protein>
<dbReference type="InterPro" id="IPR050415">
    <property type="entry name" value="MRET"/>
</dbReference>
<dbReference type="InterPro" id="IPR017927">
    <property type="entry name" value="FAD-bd_FR_type"/>
</dbReference>
<dbReference type="PROSITE" id="PS51384">
    <property type="entry name" value="FAD_FR"/>
    <property type="match status" value="1"/>
</dbReference>
<gene>
    <name evidence="2" type="ORF">DT23_03970</name>
</gene>
<accession>A0A074JNQ1</accession>
<dbReference type="Pfam" id="PF00970">
    <property type="entry name" value="FAD_binding_6"/>
    <property type="match status" value="1"/>
</dbReference>
<dbReference type="STRING" id="1353528.DT23_03970"/>
<dbReference type="PANTHER" id="PTHR47354:SF5">
    <property type="entry name" value="PROTEIN RFBI"/>
    <property type="match status" value="1"/>
</dbReference>
<dbReference type="Proteomes" id="UP000027471">
    <property type="component" value="Unassembled WGS sequence"/>
</dbReference>
<dbReference type="Gene3D" id="2.40.30.10">
    <property type="entry name" value="Translation factors"/>
    <property type="match status" value="1"/>
</dbReference>
<dbReference type="InterPro" id="IPR008333">
    <property type="entry name" value="Cbr1-like_FAD-bd_dom"/>
</dbReference>
<dbReference type="SUPFAM" id="SSF52343">
    <property type="entry name" value="Ferredoxin reductase-like, C-terminal NADP-linked domain"/>
    <property type="match status" value="1"/>
</dbReference>
<dbReference type="PANTHER" id="PTHR47354">
    <property type="entry name" value="NADH OXIDOREDUCTASE HCR"/>
    <property type="match status" value="1"/>
</dbReference>
<dbReference type="AlphaFoldDB" id="A0A074JNQ1"/>
<dbReference type="eggNOG" id="COG1018">
    <property type="taxonomic scope" value="Bacteria"/>
</dbReference>
<dbReference type="InterPro" id="IPR039261">
    <property type="entry name" value="FNR_nucleotide-bd"/>
</dbReference>
<evidence type="ECO:0000313" key="2">
    <source>
        <dbReference type="EMBL" id="KEO59241.1"/>
    </source>
</evidence>